<dbReference type="PANTHER" id="PTHR39168:SF1">
    <property type="entry name" value="TRANSCRIPTIONAL REGULATORY PROTEIN"/>
    <property type="match status" value="1"/>
</dbReference>
<dbReference type="GO" id="GO:0003700">
    <property type="term" value="F:DNA-binding transcription factor activity"/>
    <property type="evidence" value="ECO:0007669"/>
    <property type="project" value="InterPro"/>
</dbReference>
<reference evidence="2 3" key="1">
    <citation type="submission" date="2018-02" db="EMBL/GenBank/DDBJ databases">
        <title>The draft genome of Phyllobacterium myrsinacearum DSM5892.</title>
        <authorList>
            <person name="Li L."/>
            <person name="Liu L."/>
            <person name="Zhang X."/>
            <person name="Wang T."/>
        </authorList>
    </citation>
    <scope>NUCLEOTIDE SEQUENCE [LARGE SCALE GENOMIC DNA]</scope>
    <source>
        <strain evidence="2 3">DSM 5892</strain>
    </source>
</reference>
<evidence type="ECO:0000313" key="3">
    <source>
        <dbReference type="Proteomes" id="UP000238563"/>
    </source>
</evidence>
<proteinExistence type="predicted"/>
<dbReference type="GO" id="GO:0097063">
    <property type="term" value="F:cadmium ion sensor activity"/>
    <property type="evidence" value="ECO:0007669"/>
    <property type="project" value="TreeGrafter"/>
</dbReference>
<dbReference type="EMBL" id="PVBT01000001">
    <property type="protein sequence ID" value="PRD58182.1"/>
    <property type="molecule type" value="Genomic_DNA"/>
</dbReference>
<evidence type="ECO:0000313" key="2">
    <source>
        <dbReference type="EMBL" id="PRD58182.1"/>
    </source>
</evidence>
<dbReference type="OrthoDB" id="9797716at2"/>
<dbReference type="CDD" id="cd00090">
    <property type="entry name" value="HTH_ARSR"/>
    <property type="match status" value="1"/>
</dbReference>
<dbReference type="Proteomes" id="UP000238563">
    <property type="component" value="Unassembled WGS sequence"/>
</dbReference>
<dbReference type="InterPro" id="IPR036390">
    <property type="entry name" value="WH_DNA-bd_sf"/>
</dbReference>
<dbReference type="InterPro" id="IPR052543">
    <property type="entry name" value="HTH_Metal-responsive_Reg"/>
</dbReference>
<organism evidence="2 3">
    <name type="scientific">Phyllobacterium myrsinacearum</name>
    <dbReference type="NCBI Taxonomy" id="28101"/>
    <lineage>
        <taxon>Bacteria</taxon>
        <taxon>Pseudomonadati</taxon>
        <taxon>Pseudomonadota</taxon>
        <taxon>Alphaproteobacteria</taxon>
        <taxon>Hyphomicrobiales</taxon>
        <taxon>Phyllobacteriaceae</taxon>
        <taxon>Phyllobacterium</taxon>
    </lineage>
</organism>
<dbReference type="GO" id="GO:0003677">
    <property type="term" value="F:DNA binding"/>
    <property type="evidence" value="ECO:0007669"/>
    <property type="project" value="TreeGrafter"/>
</dbReference>
<dbReference type="GO" id="GO:0046686">
    <property type="term" value="P:response to cadmium ion"/>
    <property type="evidence" value="ECO:0007669"/>
    <property type="project" value="TreeGrafter"/>
</dbReference>
<protein>
    <submittedName>
        <fullName evidence="2">Transcriptional regulator</fullName>
    </submittedName>
</protein>
<keyword evidence="3" id="KW-1185">Reference proteome</keyword>
<dbReference type="GO" id="GO:0032791">
    <property type="term" value="F:lead ion binding"/>
    <property type="evidence" value="ECO:0007669"/>
    <property type="project" value="TreeGrafter"/>
</dbReference>
<dbReference type="InterPro" id="IPR011991">
    <property type="entry name" value="ArsR-like_HTH"/>
</dbReference>
<dbReference type="SMART" id="SM00418">
    <property type="entry name" value="HTH_ARSR"/>
    <property type="match status" value="1"/>
</dbReference>
<dbReference type="Gene3D" id="1.10.10.10">
    <property type="entry name" value="Winged helix-like DNA-binding domain superfamily/Winged helix DNA-binding domain"/>
    <property type="match status" value="1"/>
</dbReference>
<evidence type="ECO:0000259" key="1">
    <source>
        <dbReference type="PROSITE" id="PS50987"/>
    </source>
</evidence>
<accession>A0A2S9JY78</accession>
<comment type="caution">
    <text evidence="2">The sequence shown here is derived from an EMBL/GenBank/DDBJ whole genome shotgun (WGS) entry which is preliminary data.</text>
</comment>
<feature type="domain" description="HTH arsR-type" evidence="1">
    <location>
        <begin position="1"/>
        <end position="94"/>
    </location>
</feature>
<gene>
    <name evidence="2" type="ORF">C5750_03335</name>
</gene>
<dbReference type="InterPro" id="IPR001845">
    <property type="entry name" value="HTH_ArsR_DNA-bd_dom"/>
</dbReference>
<dbReference type="AlphaFoldDB" id="A0A2S9JY78"/>
<sequence length="231" mass="24407">MSNTARFAEIAALAGDPGRASMLTGLMDGRALTAGELAQLAGITAQTASSHLTRMTEAGLLQVEKQGRHRYHRLASPAVAQMIESIMQIAAPAAGGKTVRTGPRDAALRAGRTCYDHLAGKLGVSITDALVGAGHLELGLDAGELTDSGLSLFDRLGMDVGAIHQKKGRVLCRPCLDWSERRPHLAGAIGAALCSHCFDKGWIRRVEGTRAVSVTPNGRRHLRESLGVNLM</sequence>
<dbReference type="InterPro" id="IPR036388">
    <property type="entry name" value="WH-like_DNA-bd_sf"/>
</dbReference>
<dbReference type="PANTHER" id="PTHR39168">
    <property type="entry name" value="TRANSCRIPTIONAL REGULATOR-RELATED"/>
    <property type="match status" value="1"/>
</dbReference>
<name>A0A2S9JY78_9HYPH</name>
<dbReference type="SUPFAM" id="SSF46785">
    <property type="entry name" value="Winged helix' DNA-binding domain"/>
    <property type="match status" value="1"/>
</dbReference>
<dbReference type="PROSITE" id="PS50987">
    <property type="entry name" value="HTH_ARSR_2"/>
    <property type="match status" value="1"/>
</dbReference>
<dbReference type="RefSeq" id="WP_105732422.1">
    <property type="nucleotide sequence ID" value="NZ_PVBT01000001.1"/>
</dbReference>
<dbReference type="Pfam" id="PF12840">
    <property type="entry name" value="HTH_20"/>
    <property type="match status" value="1"/>
</dbReference>
<dbReference type="GO" id="GO:0010288">
    <property type="term" value="P:response to lead ion"/>
    <property type="evidence" value="ECO:0007669"/>
    <property type="project" value="TreeGrafter"/>
</dbReference>